<dbReference type="GO" id="GO:0106300">
    <property type="term" value="P:protein-DNA covalent cross-linking repair"/>
    <property type="evidence" value="ECO:0007669"/>
    <property type="project" value="InterPro"/>
</dbReference>
<evidence type="ECO:0000256" key="1">
    <source>
        <dbReference type="SAM" id="MobiDB-lite"/>
    </source>
</evidence>
<evidence type="ECO:0000313" key="3">
    <source>
        <dbReference type="Proteomes" id="UP000585474"/>
    </source>
</evidence>
<reference evidence="2 3" key="1">
    <citation type="submission" date="2019-07" db="EMBL/GenBank/DDBJ databases">
        <title>De Novo Assembly of kiwifruit Actinidia rufa.</title>
        <authorList>
            <person name="Sugita-Konishi S."/>
            <person name="Sato K."/>
            <person name="Mori E."/>
            <person name="Abe Y."/>
            <person name="Kisaki G."/>
            <person name="Hamano K."/>
            <person name="Suezawa K."/>
            <person name="Otani M."/>
            <person name="Fukuda T."/>
            <person name="Manabe T."/>
            <person name="Gomi K."/>
            <person name="Tabuchi M."/>
            <person name="Akimitsu K."/>
            <person name="Kataoka I."/>
        </authorList>
    </citation>
    <scope>NUCLEOTIDE SEQUENCE [LARGE SCALE GENOMIC DNA]</scope>
    <source>
        <strain evidence="3">cv. Fuchu</strain>
    </source>
</reference>
<name>A0A7J0FT04_9ERIC</name>
<proteinExistence type="predicted"/>
<dbReference type="GO" id="GO:0003697">
    <property type="term" value="F:single-stranded DNA binding"/>
    <property type="evidence" value="ECO:0007669"/>
    <property type="project" value="InterPro"/>
</dbReference>
<dbReference type="AlphaFoldDB" id="A0A7J0FT04"/>
<feature type="region of interest" description="Disordered" evidence="1">
    <location>
        <begin position="71"/>
        <end position="107"/>
    </location>
</feature>
<dbReference type="InterPro" id="IPR003738">
    <property type="entry name" value="SRAP"/>
</dbReference>
<gene>
    <name evidence="2" type="ORF">Acr_15g0004480</name>
</gene>
<comment type="caution">
    <text evidence="2">The sequence shown here is derived from an EMBL/GenBank/DDBJ whole genome shotgun (WGS) entry which is preliminary data.</text>
</comment>
<protein>
    <submittedName>
        <fullName evidence="2">Uncharacterized protein</fullName>
    </submittedName>
</protein>
<keyword evidence="3" id="KW-1185">Reference proteome</keyword>
<sequence length="136" mass="15490">MIQYPSHTIYVHCVAEIVLHHYFLPVKPVILWYPVTPAMGKPSFDEPGCMEEIKLKTEETKPISKFFSKKGFNSAQGSSLGSTDKEVVKMNQPKSLKEEPETEDSPMNQSQMFLHTLAKELQNSLLSETTREFQPT</sequence>
<feature type="compositionally biased region" description="Polar residues" evidence="1">
    <location>
        <begin position="71"/>
        <end position="82"/>
    </location>
</feature>
<dbReference type="PANTHER" id="PTHR13604">
    <property type="entry name" value="DC12-RELATED"/>
    <property type="match status" value="1"/>
</dbReference>
<accession>A0A7J0FT04</accession>
<dbReference type="PANTHER" id="PTHR13604:SF0">
    <property type="entry name" value="ABASIC SITE PROCESSING PROTEIN HMCES"/>
    <property type="match status" value="1"/>
</dbReference>
<dbReference type="OrthoDB" id="2111841at2759"/>
<organism evidence="2 3">
    <name type="scientific">Actinidia rufa</name>
    <dbReference type="NCBI Taxonomy" id="165716"/>
    <lineage>
        <taxon>Eukaryota</taxon>
        <taxon>Viridiplantae</taxon>
        <taxon>Streptophyta</taxon>
        <taxon>Embryophyta</taxon>
        <taxon>Tracheophyta</taxon>
        <taxon>Spermatophyta</taxon>
        <taxon>Magnoliopsida</taxon>
        <taxon>eudicotyledons</taxon>
        <taxon>Gunneridae</taxon>
        <taxon>Pentapetalae</taxon>
        <taxon>asterids</taxon>
        <taxon>Ericales</taxon>
        <taxon>Actinidiaceae</taxon>
        <taxon>Actinidia</taxon>
    </lineage>
</organism>
<dbReference type="EMBL" id="BJWL01000015">
    <property type="protein sequence ID" value="GFZ01839.1"/>
    <property type="molecule type" value="Genomic_DNA"/>
</dbReference>
<dbReference type="Proteomes" id="UP000585474">
    <property type="component" value="Unassembled WGS sequence"/>
</dbReference>
<evidence type="ECO:0000313" key="2">
    <source>
        <dbReference type="EMBL" id="GFZ01839.1"/>
    </source>
</evidence>